<evidence type="ECO:0000313" key="2">
    <source>
        <dbReference type="EMBL" id="KIK75941.1"/>
    </source>
</evidence>
<dbReference type="OrthoDB" id="2679007at2759"/>
<feature type="compositionally biased region" description="Polar residues" evidence="1">
    <location>
        <begin position="115"/>
        <end position="124"/>
    </location>
</feature>
<feature type="compositionally biased region" description="Polar residues" evidence="1">
    <location>
        <begin position="11"/>
        <end position="27"/>
    </location>
</feature>
<feature type="region of interest" description="Disordered" evidence="1">
    <location>
        <begin position="1"/>
        <end position="55"/>
    </location>
</feature>
<proteinExistence type="predicted"/>
<keyword evidence="3" id="KW-1185">Reference proteome</keyword>
<organism evidence="2 3">
    <name type="scientific">Paxillus rubicundulus Ve08.2h10</name>
    <dbReference type="NCBI Taxonomy" id="930991"/>
    <lineage>
        <taxon>Eukaryota</taxon>
        <taxon>Fungi</taxon>
        <taxon>Dikarya</taxon>
        <taxon>Basidiomycota</taxon>
        <taxon>Agaricomycotina</taxon>
        <taxon>Agaricomycetes</taxon>
        <taxon>Agaricomycetidae</taxon>
        <taxon>Boletales</taxon>
        <taxon>Paxilineae</taxon>
        <taxon>Paxillaceae</taxon>
        <taxon>Paxillus</taxon>
    </lineage>
</organism>
<dbReference type="HOGENOM" id="CLU_1928288_0_0_1"/>
<protein>
    <submittedName>
        <fullName evidence="2">Uncharacterized protein</fullName>
    </submittedName>
</protein>
<dbReference type="EMBL" id="KN827760">
    <property type="protein sequence ID" value="KIK75941.1"/>
    <property type="molecule type" value="Genomic_DNA"/>
</dbReference>
<evidence type="ECO:0000256" key="1">
    <source>
        <dbReference type="SAM" id="MobiDB-lite"/>
    </source>
</evidence>
<dbReference type="InParanoid" id="A0A0D0CXR2"/>
<name>A0A0D0CXR2_9AGAM</name>
<evidence type="ECO:0000313" key="3">
    <source>
        <dbReference type="Proteomes" id="UP000054538"/>
    </source>
</evidence>
<feature type="compositionally biased region" description="Acidic residues" evidence="1">
    <location>
        <begin position="102"/>
        <end position="112"/>
    </location>
</feature>
<feature type="region of interest" description="Disordered" evidence="1">
    <location>
        <begin position="102"/>
        <end position="131"/>
    </location>
</feature>
<sequence>MDPLPLPSMPRKQTPSAVPTSQKPLSESSHKCPKSGTKIAQPVTQPQAGQWYPTSHELPEITDSDMLDLYDDPLDKFSLMDPQEGTKEFLSALGNGVMLSEAEDSESEDYGQELDTISSTTNGDLGSDSEE</sequence>
<reference evidence="3" key="2">
    <citation type="submission" date="2015-01" db="EMBL/GenBank/DDBJ databases">
        <title>Evolutionary Origins and Diversification of the Mycorrhizal Mutualists.</title>
        <authorList>
            <consortium name="DOE Joint Genome Institute"/>
            <consortium name="Mycorrhizal Genomics Consortium"/>
            <person name="Kohler A."/>
            <person name="Kuo A."/>
            <person name="Nagy L.G."/>
            <person name="Floudas D."/>
            <person name="Copeland A."/>
            <person name="Barry K.W."/>
            <person name="Cichocki N."/>
            <person name="Veneault-Fourrey C."/>
            <person name="LaButti K."/>
            <person name="Lindquist E.A."/>
            <person name="Lipzen A."/>
            <person name="Lundell T."/>
            <person name="Morin E."/>
            <person name="Murat C."/>
            <person name="Riley R."/>
            <person name="Ohm R."/>
            <person name="Sun H."/>
            <person name="Tunlid A."/>
            <person name="Henrissat B."/>
            <person name="Grigoriev I.V."/>
            <person name="Hibbett D.S."/>
            <person name="Martin F."/>
        </authorList>
    </citation>
    <scope>NUCLEOTIDE SEQUENCE [LARGE SCALE GENOMIC DNA]</scope>
    <source>
        <strain evidence="3">Ve08.2h10</strain>
    </source>
</reference>
<accession>A0A0D0CXR2</accession>
<gene>
    <name evidence="2" type="ORF">PAXRUDRAFT_18557</name>
</gene>
<dbReference type="Proteomes" id="UP000054538">
    <property type="component" value="Unassembled WGS sequence"/>
</dbReference>
<reference evidence="2 3" key="1">
    <citation type="submission" date="2014-04" db="EMBL/GenBank/DDBJ databases">
        <authorList>
            <consortium name="DOE Joint Genome Institute"/>
            <person name="Kuo A."/>
            <person name="Kohler A."/>
            <person name="Jargeat P."/>
            <person name="Nagy L.G."/>
            <person name="Floudas D."/>
            <person name="Copeland A."/>
            <person name="Barry K.W."/>
            <person name="Cichocki N."/>
            <person name="Veneault-Fourrey C."/>
            <person name="LaButti K."/>
            <person name="Lindquist E.A."/>
            <person name="Lipzen A."/>
            <person name="Lundell T."/>
            <person name="Morin E."/>
            <person name="Murat C."/>
            <person name="Sun H."/>
            <person name="Tunlid A."/>
            <person name="Henrissat B."/>
            <person name="Grigoriev I.V."/>
            <person name="Hibbett D.S."/>
            <person name="Martin F."/>
            <person name="Nordberg H.P."/>
            <person name="Cantor M.N."/>
            <person name="Hua S.X."/>
        </authorList>
    </citation>
    <scope>NUCLEOTIDE SEQUENCE [LARGE SCALE GENOMIC DNA]</scope>
    <source>
        <strain evidence="2 3">Ve08.2h10</strain>
    </source>
</reference>
<dbReference type="AlphaFoldDB" id="A0A0D0CXR2"/>